<dbReference type="AlphaFoldDB" id="A0A5M3WLV2"/>
<dbReference type="OrthoDB" id="6882680at2"/>
<sequence>MTIGGAAAPAKGTFDVYAPATGEVLARPPECTPDQVEDVMTAMTDAFPGWARADRGPTLLAAADALEARAEEVADVVAQELGAQRAQAAFQVTGLAGFFRYYADLELPREVLKDDGQALVEVVRRPVGPVVAIPPWNGPLYMAGMKVAPALAAGNPVVLKPSPFTPLSSLLVGEILREVFPPGVLNVVSGGASLGGLLTAHPVPRKISFTGSVATGQKVAMAAAADLKRVTLELGGNDAAVLLDDIDVAEVAASLFRAGFHNCGQVCVAPKRVFAPASRYDDLVDALSALARAAKVGGPGEEGVTVGPVQNAAQLAHVEALAADAAAKGAVLSAGGGRVDRPGYFFAPAIVSGAVEGMRVVDEEQFGPLMPVIRYDDLEDAIRRANATPYGLGASAWSADVDRAVAVADRLEAGQVWVNTHFATLGPPQPVVGTKHSGLGVEKGHWGLASFTDVRVRYVTR</sequence>
<dbReference type="PROSITE" id="PS00070">
    <property type="entry name" value="ALDEHYDE_DEHYDR_CYS"/>
    <property type="match status" value="1"/>
</dbReference>
<dbReference type="Proteomes" id="UP000331127">
    <property type="component" value="Unassembled WGS sequence"/>
</dbReference>
<comment type="similarity">
    <text evidence="1 4">Belongs to the aldehyde dehydrogenase family.</text>
</comment>
<dbReference type="Gene3D" id="3.40.309.10">
    <property type="entry name" value="Aldehyde Dehydrogenase, Chain A, domain 2"/>
    <property type="match status" value="1"/>
</dbReference>
<dbReference type="FunFam" id="3.40.605.10:FF:000007">
    <property type="entry name" value="NAD/NADP-dependent betaine aldehyde dehydrogenase"/>
    <property type="match status" value="1"/>
</dbReference>
<evidence type="ECO:0000256" key="3">
    <source>
        <dbReference type="PROSITE-ProRule" id="PRU10007"/>
    </source>
</evidence>
<accession>A0A5M3WLV2</accession>
<name>A0A5M3WLV2_9ACTN</name>
<keyword evidence="2 4" id="KW-0560">Oxidoreductase</keyword>
<dbReference type="Gene3D" id="3.40.605.10">
    <property type="entry name" value="Aldehyde Dehydrogenase, Chain A, domain 1"/>
    <property type="match status" value="1"/>
</dbReference>
<dbReference type="InterPro" id="IPR016162">
    <property type="entry name" value="Ald_DH_N"/>
</dbReference>
<dbReference type="EMBL" id="BLAE01000016">
    <property type="protein sequence ID" value="GES09616.1"/>
    <property type="molecule type" value="Genomic_DNA"/>
</dbReference>
<feature type="active site" evidence="3">
    <location>
        <position position="233"/>
    </location>
</feature>
<dbReference type="GO" id="GO:0016620">
    <property type="term" value="F:oxidoreductase activity, acting on the aldehyde or oxo group of donors, NAD or NADP as acceptor"/>
    <property type="evidence" value="ECO:0007669"/>
    <property type="project" value="InterPro"/>
</dbReference>
<dbReference type="InterPro" id="IPR015590">
    <property type="entry name" value="Aldehyde_DH_dom"/>
</dbReference>
<reference evidence="6 7" key="1">
    <citation type="submission" date="2019-10" db="EMBL/GenBank/DDBJ databases">
        <title>Whole genome shotgun sequence of Acrocarpospora macrocephala NBRC 16266.</title>
        <authorList>
            <person name="Ichikawa N."/>
            <person name="Kimura A."/>
            <person name="Kitahashi Y."/>
            <person name="Komaki H."/>
            <person name="Oguchi A."/>
        </authorList>
    </citation>
    <scope>NUCLEOTIDE SEQUENCE [LARGE SCALE GENOMIC DNA]</scope>
    <source>
        <strain evidence="6 7">NBRC 16266</strain>
    </source>
</reference>
<evidence type="ECO:0000259" key="5">
    <source>
        <dbReference type="Pfam" id="PF00171"/>
    </source>
</evidence>
<dbReference type="PROSITE" id="PS00687">
    <property type="entry name" value="ALDEHYDE_DEHYDR_GLU"/>
    <property type="match status" value="1"/>
</dbReference>
<keyword evidence="7" id="KW-1185">Reference proteome</keyword>
<dbReference type="InterPro" id="IPR029510">
    <property type="entry name" value="Ald_DH_CS_GLU"/>
</dbReference>
<evidence type="ECO:0000313" key="7">
    <source>
        <dbReference type="Proteomes" id="UP000331127"/>
    </source>
</evidence>
<dbReference type="Pfam" id="PF00171">
    <property type="entry name" value="Aldedh"/>
    <property type="match status" value="1"/>
</dbReference>
<evidence type="ECO:0000256" key="4">
    <source>
        <dbReference type="RuleBase" id="RU003345"/>
    </source>
</evidence>
<dbReference type="InterPro" id="IPR016163">
    <property type="entry name" value="Ald_DH_C"/>
</dbReference>
<dbReference type="InterPro" id="IPR016160">
    <property type="entry name" value="Ald_DH_CS_CYS"/>
</dbReference>
<evidence type="ECO:0000256" key="2">
    <source>
        <dbReference type="ARBA" id="ARBA00023002"/>
    </source>
</evidence>
<comment type="caution">
    <text evidence="6">The sequence shown here is derived from an EMBL/GenBank/DDBJ whole genome shotgun (WGS) entry which is preliminary data.</text>
</comment>
<evidence type="ECO:0000313" key="6">
    <source>
        <dbReference type="EMBL" id="GES09616.1"/>
    </source>
</evidence>
<gene>
    <name evidence="6" type="ORF">Amac_032120</name>
</gene>
<dbReference type="InterPro" id="IPR016161">
    <property type="entry name" value="Ald_DH/histidinol_DH"/>
</dbReference>
<dbReference type="PANTHER" id="PTHR11699">
    <property type="entry name" value="ALDEHYDE DEHYDROGENASE-RELATED"/>
    <property type="match status" value="1"/>
</dbReference>
<protein>
    <submittedName>
        <fullName evidence="6">Aldehyde dehydrogenase</fullName>
    </submittedName>
</protein>
<feature type="domain" description="Aldehyde dehydrogenase" evidence="5">
    <location>
        <begin position="11"/>
        <end position="455"/>
    </location>
</feature>
<evidence type="ECO:0000256" key="1">
    <source>
        <dbReference type="ARBA" id="ARBA00009986"/>
    </source>
</evidence>
<organism evidence="6 7">
    <name type="scientific">Acrocarpospora macrocephala</name>
    <dbReference type="NCBI Taxonomy" id="150177"/>
    <lineage>
        <taxon>Bacteria</taxon>
        <taxon>Bacillati</taxon>
        <taxon>Actinomycetota</taxon>
        <taxon>Actinomycetes</taxon>
        <taxon>Streptosporangiales</taxon>
        <taxon>Streptosporangiaceae</taxon>
        <taxon>Acrocarpospora</taxon>
    </lineage>
</organism>
<proteinExistence type="inferred from homology"/>
<dbReference type="SUPFAM" id="SSF53720">
    <property type="entry name" value="ALDH-like"/>
    <property type="match status" value="1"/>
</dbReference>